<dbReference type="PANTHER" id="PTHR36007">
    <property type="entry name" value="TRANSPORT PROTEIN-RELATED"/>
    <property type="match status" value="1"/>
</dbReference>
<dbReference type="Proteomes" id="UP000178946">
    <property type="component" value="Unassembled WGS sequence"/>
</dbReference>
<accession>A0A1F8DSI7</accession>
<dbReference type="PANTHER" id="PTHR36007:SF2">
    <property type="entry name" value="TRANSPORT PROTEIN-RELATED"/>
    <property type="match status" value="1"/>
</dbReference>
<protein>
    <recommendedName>
        <fullName evidence="4">Ligand-binding protein SH3</fullName>
    </recommendedName>
</protein>
<reference evidence="2 3" key="1">
    <citation type="journal article" date="2016" name="Nat. Commun.">
        <title>Thousands of microbial genomes shed light on interconnected biogeochemical processes in an aquifer system.</title>
        <authorList>
            <person name="Anantharaman K."/>
            <person name="Brown C.T."/>
            <person name="Hug L.A."/>
            <person name="Sharon I."/>
            <person name="Castelle C.J."/>
            <person name="Probst A.J."/>
            <person name="Thomas B.C."/>
            <person name="Singh A."/>
            <person name="Wilkins M.J."/>
            <person name="Karaoz U."/>
            <person name="Brodie E.L."/>
            <person name="Williams K.H."/>
            <person name="Hubbard S.S."/>
            <person name="Banfield J.F."/>
        </authorList>
    </citation>
    <scope>NUCLEOTIDE SEQUENCE [LARGE SCALE GENOMIC DNA]</scope>
</reference>
<evidence type="ECO:0000256" key="1">
    <source>
        <dbReference type="SAM" id="Phobius"/>
    </source>
</evidence>
<dbReference type="Pfam" id="PF06695">
    <property type="entry name" value="Sm_multidrug_ex"/>
    <property type="match status" value="1"/>
</dbReference>
<dbReference type="AlphaFoldDB" id="A0A1F8DSI7"/>
<dbReference type="EMBL" id="MGIR01000008">
    <property type="protein sequence ID" value="OGM90778.1"/>
    <property type="molecule type" value="Genomic_DNA"/>
</dbReference>
<proteinExistence type="predicted"/>
<keyword evidence="1" id="KW-0472">Membrane</keyword>
<gene>
    <name evidence="2" type="ORF">A3A20_03125</name>
</gene>
<feature type="transmembrane region" description="Helical" evidence="1">
    <location>
        <begin position="94"/>
        <end position="119"/>
    </location>
</feature>
<evidence type="ECO:0008006" key="4">
    <source>
        <dbReference type="Google" id="ProtNLM"/>
    </source>
</evidence>
<dbReference type="STRING" id="1802557.A3A20_03125"/>
<sequence length="154" mass="17164">MLPPEIMTILIAAAPIAEVRVSIPFAIHGLGLSPLSAYIFSVIGNVLPAFSIIVIGAVANWLSHHVYLFNRFFAWLFERTRHNHHERVLHWQEFALLILVAIPLPLTGVWTASVVAFVFGIPFTRAFPFIVVGSMLTSLIMLILTLGVVQFFTQ</sequence>
<keyword evidence="1" id="KW-1133">Transmembrane helix</keyword>
<keyword evidence="1" id="KW-0812">Transmembrane</keyword>
<evidence type="ECO:0000313" key="3">
    <source>
        <dbReference type="Proteomes" id="UP000178946"/>
    </source>
</evidence>
<feature type="transmembrane region" description="Helical" evidence="1">
    <location>
        <begin position="126"/>
        <end position="152"/>
    </location>
</feature>
<dbReference type="InterPro" id="IPR009577">
    <property type="entry name" value="Sm_multidrug_ex"/>
</dbReference>
<evidence type="ECO:0000313" key="2">
    <source>
        <dbReference type="EMBL" id="OGM90778.1"/>
    </source>
</evidence>
<name>A0A1F8DSI7_9BACT</name>
<organism evidence="2 3">
    <name type="scientific">Candidatus Wolfebacteria bacterium RIFCSPLOWO2_01_FULL_45_19</name>
    <dbReference type="NCBI Taxonomy" id="1802557"/>
    <lineage>
        <taxon>Bacteria</taxon>
        <taxon>Candidatus Wolfeibacteriota</taxon>
    </lineage>
</organism>
<comment type="caution">
    <text evidence="2">The sequence shown here is derived from an EMBL/GenBank/DDBJ whole genome shotgun (WGS) entry which is preliminary data.</text>
</comment>